<evidence type="ECO:0000256" key="5">
    <source>
        <dbReference type="ARBA" id="ARBA00035632"/>
    </source>
</evidence>
<dbReference type="PANTHER" id="PTHR42986">
    <property type="entry name" value="BENZALDEHYDE DEHYDROGENASE YFMT"/>
    <property type="match status" value="1"/>
</dbReference>
<dbReference type="InterPro" id="IPR016163">
    <property type="entry name" value="Ald_DH_C"/>
</dbReference>
<gene>
    <name evidence="12" type="ORF">GKO32_00975</name>
</gene>
<dbReference type="InterPro" id="IPR016162">
    <property type="entry name" value="Ald_DH_N"/>
</dbReference>
<feature type="domain" description="Aldehyde dehydrogenase" evidence="11">
    <location>
        <begin position="18"/>
        <end position="479"/>
    </location>
</feature>
<dbReference type="Pfam" id="PF00171">
    <property type="entry name" value="Aldedh"/>
    <property type="match status" value="1"/>
</dbReference>
<proteinExistence type="inferred from homology"/>
<evidence type="ECO:0000256" key="3">
    <source>
        <dbReference type="ARBA" id="ARBA00023002"/>
    </source>
</evidence>
<evidence type="ECO:0000256" key="2">
    <source>
        <dbReference type="ARBA" id="ARBA00022797"/>
    </source>
</evidence>
<evidence type="ECO:0000259" key="11">
    <source>
        <dbReference type="Pfam" id="PF00171"/>
    </source>
</evidence>
<dbReference type="PANTHER" id="PTHR42986:SF1">
    <property type="entry name" value="BENZALDEHYDE DEHYDROGENASE YFMT"/>
    <property type="match status" value="1"/>
</dbReference>
<dbReference type="InterPro" id="IPR016161">
    <property type="entry name" value="Ald_DH/histidinol_DH"/>
</dbReference>
<keyword evidence="13" id="KW-1185">Reference proteome</keyword>
<dbReference type="InterPro" id="IPR029510">
    <property type="entry name" value="Ald_DH_CS_GLU"/>
</dbReference>
<comment type="catalytic activity">
    <reaction evidence="6">
        <text>salicylaldehyde + NAD(+) + H2O = salicylate + NADH + 2 H(+)</text>
        <dbReference type="Rhea" id="RHEA:18537"/>
        <dbReference type="ChEBI" id="CHEBI:15377"/>
        <dbReference type="ChEBI" id="CHEBI:15378"/>
        <dbReference type="ChEBI" id="CHEBI:16008"/>
        <dbReference type="ChEBI" id="CHEBI:30762"/>
        <dbReference type="ChEBI" id="CHEBI:57540"/>
        <dbReference type="ChEBI" id="CHEBI:57945"/>
        <dbReference type="EC" id="1.2.1.65"/>
    </reaction>
</comment>
<evidence type="ECO:0000256" key="6">
    <source>
        <dbReference type="ARBA" id="ARBA00050596"/>
    </source>
</evidence>
<keyword evidence="4" id="KW-0520">NAD</keyword>
<keyword evidence="3 10" id="KW-0560">Oxidoreductase</keyword>
<evidence type="ECO:0000256" key="4">
    <source>
        <dbReference type="ARBA" id="ARBA00023027"/>
    </source>
</evidence>
<evidence type="ECO:0000256" key="9">
    <source>
        <dbReference type="PROSITE-ProRule" id="PRU10007"/>
    </source>
</evidence>
<dbReference type="GO" id="GO:0018485">
    <property type="term" value="F:salicylaldehyde dehydrogenase (NAD+) activity"/>
    <property type="evidence" value="ECO:0007669"/>
    <property type="project" value="UniProtKB-EC"/>
</dbReference>
<dbReference type="Gene3D" id="3.40.605.10">
    <property type="entry name" value="Aldehyde Dehydrogenase, Chain A, domain 1"/>
    <property type="match status" value="1"/>
</dbReference>
<dbReference type="OrthoDB" id="3802174at2"/>
<evidence type="ECO:0000256" key="7">
    <source>
        <dbReference type="ARBA" id="ARBA00066992"/>
    </source>
</evidence>
<protein>
    <recommendedName>
        <fullName evidence="8">Salicylaldehyde dehydrogenase</fullName>
        <ecNumber evidence="7">1.2.1.65</ecNumber>
    </recommendedName>
</protein>
<evidence type="ECO:0000313" key="13">
    <source>
        <dbReference type="Proteomes" id="UP000440096"/>
    </source>
</evidence>
<feature type="active site" evidence="9">
    <location>
        <position position="258"/>
    </location>
</feature>
<dbReference type="Gene3D" id="3.40.309.10">
    <property type="entry name" value="Aldehyde Dehydrogenase, Chain A, domain 2"/>
    <property type="match status" value="1"/>
</dbReference>
<dbReference type="FunFam" id="3.40.605.10:FF:000007">
    <property type="entry name" value="NAD/NADP-dependent betaine aldehyde dehydrogenase"/>
    <property type="match status" value="1"/>
</dbReference>
<accession>A0A6N7YYP0</accession>
<comment type="pathway">
    <text evidence="5">Aromatic compound metabolism; naphthalene degradation.</text>
</comment>
<dbReference type="Proteomes" id="UP000440096">
    <property type="component" value="Unassembled WGS sequence"/>
</dbReference>
<dbReference type="AlphaFoldDB" id="A0A6N7YYP0"/>
<dbReference type="EC" id="1.2.1.65" evidence="7"/>
<comment type="similarity">
    <text evidence="1 10">Belongs to the aldehyde dehydrogenase family.</text>
</comment>
<evidence type="ECO:0000313" key="12">
    <source>
        <dbReference type="EMBL" id="MTD52561.1"/>
    </source>
</evidence>
<evidence type="ECO:0000256" key="1">
    <source>
        <dbReference type="ARBA" id="ARBA00009986"/>
    </source>
</evidence>
<name>A0A6N7YYP0_9PSEU</name>
<dbReference type="FunFam" id="3.40.309.10:FF:000010">
    <property type="entry name" value="Gamma-aminobutyraldehyde dehydrogenase"/>
    <property type="match status" value="1"/>
</dbReference>
<dbReference type="RefSeq" id="WP_154754811.1">
    <property type="nucleotide sequence ID" value="NZ_WMBA01000001.1"/>
</dbReference>
<evidence type="ECO:0000256" key="8">
    <source>
        <dbReference type="ARBA" id="ARBA00070319"/>
    </source>
</evidence>
<dbReference type="EMBL" id="WMBA01000001">
    <property type="protein sequence ID" value="MTD52561.1"/>
    <property type="molecule type" value="Genomic_DNA"/>
</dbReference>
<organism evidence="12 13">
    <name type="scientific">Amycolatopsis pithecellobii</name>
    <dbReference type="NCBI Taxonomy" id="664692"/>
    <lineage>
        <taxon>Bacteria</taxon>
        <taxon>Bacillati</taxon>
        <taxon>Actinomycetota</taxon>
        <taxon>Actinomycetes</taxon>
        <taxon>Pseudonocardiales</taxon>
        <taxon>Pseudonocardiaceae</taxon>
        <taxon>Amycolatopsis</taxon>
    </lineage>
</organism>
<keyword evidence="2" id="KW-0058">Aromatic hydrocarbons catabolism</keyword>
<dbReference type="CDD" id="cd07105">
    <property type="entry name" value="ALDH_SaliADH"/>
    <property type="match status" value="1"/>
</dbReference>
<sequence length="493" mass="51404">MSTPTHTTEQRLLIAGAWQDAEDGATYETRDPFTGAVASRAAAATPADVVRAVDAAGAAFPMWSALLPAERGRYLLAAADAVEGRIGELAEWTTAEMGGPAAWGAHNARLLARKLRYAATAIYEGLTGEVIPSDNPGRTSLTIRRPVGVVASIVPWNAPALLVGSSVPAALALGNTVVMKASEQTPRTHGLVAACFAEAGLPEGVLNLVTNAPENAPEVVDTLIAHPAVRRVHFTGSTRIGRIIGEKSASHMKQAVLELGGKAPVIILADAELEHAVSAVAFGAFANSGQGCLSTERVVVDRAVAEEFAQRLAKVAAGIAYGDPRDPGTVLGPVVNAASLRRLTELTEDARTHGARVLAGGKADGPCFVPTVLADVTSHMRVYREESFGPMVTIVPVDGPEEALRVANDNDYGLSSAVFSRDVALALDVAKRVHAGMCHINGVTLDDEPQAPFGGLKNSGYGRSGGHAGLAEFTEIQWVTIEGPQAPHYPIAE</sequence>
<reference evidence="12 13" key="1">
    <citation type="submission" date="2019-11" db="EMBL/GenBank/DDBJ databases">
        <title>Draft genome of Amycolatopsis RM579.</title>
        <authorList>
            <person name="Duangmal K."/>
            <person name="Mingma R."/>
        </authorList>
    </citation>
    <scope>NUCLEOTIDE SEQUENCE [LARGE SCALE GENOMIC DNA]</scope>
    <source>
        <strain evidence="12 13">RM579</strain>
    </source>
</reference>
<dbReference type="PROSITE" id="PS00687">
    <property type="entry name" value="ALDEHYDE_DEHYDR_GLU"/>
    <property type="match status" value="1"/>
</dbReference>
<dbReference type="InterPro" id="IPR015590">
    <property type="entry name" value="Aldehyde_DH_dom"/>
</dbReference>
<comment type="caution">
    <text evidence="12">The sequence shown here is derived from an EMBL/GenBank/DDBJ whole genome shotgun (WGS) entry which is preliminary data.</text>
</comment>
<dbReference type="SUPFAM" id="SSF53720">
    <property type="entry name" value="ALDH-like"/>
    <property type="match status" value="1"/>
</dbReference>
<evidence type="ECO:0000256" key="10">
    <source>
        <dbReference type="RuleBase" id="RU003345"/>
    </source>
</evidence>